<evidence type="ECO:0000313" key="3">
    <source>
        <dbReference type="Proteomes" id="UP000177346"/>
    </source>
</evidence>
<feature type="transmembrane region" description="Helical" evidence="1">
    <location>
        <begin position="343"/>
        <end position="362"/>
    </location>
</feature>
<feature type="transmembrane region" description="Helical" evidence="1">
    <location>
        <begin position="302"/>
        <end position="322"/>
    </location>
</feature>
<dbReference type="Proteomes" id="UP000177346">
    <property type="component" value="Unassembled WGS sequence"/>
</dbReference>
<sequence>MIFDRQHFYFFGSREVTSLHFTLALLYFAEGLISVFVPIYFWKLGIPLWKILFFYFLNSLYFLVLLFLFLPALRRLSDKMMMFLSLPFLILYYFGLGFLGDFPRIFYVLPAGLAANMLFFNTGYHVDFLGASDKGRFGQEMGLRHMLASLAQFSSPFLGAALIVSFGFAWTFYAGSAFLFLAVLPLFFFPKRTLSPNLTASAVLGFLKEKKLVPFTLSGVGMATEKMIGLIFWPLFMYFAFSGSIENLGGVVSLGILAGSVAAYLIGFVSDHGKRRRMLFWSAIIFAAIWADRPFLESAYLIAASSVLGHAAYSSLTVAWSSQYYKIAGAVSDASAFILSREALYHIARVPFTAALVLGAFYVPQEKLFVIGFVAAACAALFFLFANRMPHTNQLFHGER</sequence>
<accession>A0A1F5XHD5</accession>
<dbReference type="AlphaFoldDB" id="A0A1F5XHD5"/>
<evidence type="ECO:0000256" key="1">
    <source>
        <dbReference type="SAM" id="Phobius"/>
    </source>
</evidence>
<feature type="transmembrane region" description="Helical" evidence="1">
    <location>
        <begin position="147"/>
        <end position="166"/>
    </location>
</feature>
<dbReference type="InterPro" id="IPR036259">
    <property type="entry name" value="MFS_trans_sf"/>
</dbReference>
<organism evidence="2 3">
    <name type="scientific">Candidatus Giovannonibacteria bacterium RIFCSPLOWO2_01_FULL_46_32</name>
    <dbReference type="NCBI Taxonomy" id="1798353"/>
    <lineage>
        <taxon>Bacteria</taxon>
        <taxon>Candidatus Giovannoniibacteriota</taxon>
    </lineage>
</organism>
<feature type="transmembrane region" description="Helical" evidence="1">
    <location>
        <begin position="172"/>
        <end position="191"/>
    </location>
</feature>
<feature type="transmembrane region" description="Helical" evidence="1">
    <location>
        <begin position="278"/>
        <end position="296"/>
    </location>
</feature>
<feature type="transmembrane region" description="Helical" evidence="1">
    <location>
        <begin position="212"/>
        <end position="236"/>
    </location>
</feature>
<dbReference type="SUPFAM" id="SSF103473">
    <property type="entry name" value="MFS general substrate transporter"/>
    <property type="match status" value="1"/>
</dbReference>
<gene>
    <name evidence="2" type="ORF">A3B19_03585</name>
</gene>
<reference evidence="2 3" key="1">
    <citation type="journal article" date="2016" name="Nat. Commun.">
        <title>Thousands of microbial genomes shed light on interconnected biogeochemical processes in an aquifer system.</title>
        <authorList>
            <person name="Anantharaman K."/>
            <person name="Brown C.T."/>
            <person name="Hug L.A."/>
            <person name="Sharon I."/>
            <person name="Castelle C.J."/>
            <person name="Probst A.J."/>
            <person name="Thomas B.C."/>
            <person name="Singh A."/>
            <person name="Wilkins M.J."/>
            <person name="Karaoz U."/>
            <person name="Brodie E.L."/>
            <person name="Williams K.H."/>
            <person name="Hubbard S.S."/>
            <person name="Banfield J.F."/>
        </authorList>
    </citation>
    <scope>NUCLEOTIDE SEQUENCE [LARGE SCALE GENOMIC DNA]</scope>
</reference>
<protein>
    <recommendedName>
        <fullName evidence="4">Major facilitator superfamily (MFS) profile domain-containing protein</fullName>
    </recommendedName>
</protein>
<dbReference type="EMBL" id="MFIF01000006">
    <property type="protein sequence ID" value="OGF87279.1"/>
    <property type="molecule type" value="Genomic_DNA"/>
</dbReference>
<dbReference type="Gene3D" id="1.20.1250.20">
    <property type="entry name" value="MFS general substrate transporter like domains"/>
    <property type="match status" value="2"/>
</dbReference>
<keyword evidence="1" id="KW-1133">Transmembrane helix</keyword>
<feature type="transmembrane region" description="Helical" evidence="1">
    <location>
        <begin position="248"/>
        <end position="266"/>
    </location>
</feature>
<keyword evidence="1" id="KW-0812">Transmembrane</keyword>
<name>A0A1F5XHD5_9BACT</name>
<feature type="transmembrane region" description="Helical" evidence="1">
    <location>
        <begin position="105"/>
        <end position="126"/>
    </location>
</feature>
<feature type="transmembrane region" description="Helical" evidence="1">
    <location>
        <begin position="368"/>
        <end position="386"/>
    </location>
</feature>
<comment type="caution">
    <text evidence="2">The sequence shown here is derived from an EMBL/GenBank/DDBJ whole genome shotgun (WGS) entry which is preliminary data.</text>
</comment>
<evidence type="ECO:0000313" key="2">
    <source>
        <dbReference type="EMBL" id="OGF87279.1"/>
    </source>
</evidence>
<feature type="transmembrane region" description="Helical" evidence="1">
    <location>
        <begin position="82"/>
        <end position="99"/>
    </location>
</feature>
<feature type="transmembrane region" description="Helical" evidence="1">
    <location>
        <begin position="21"/>
        <end position="42"/>
    </location>
</feature>
<feature type="transmembrane region" description="Helical" evidence="1">
    <location>
        <begin position="48"/>
        <end position="70"/>
    </location>
</feature>
<proteinExistence type="predicted"/>
<keyword evidence="1" id="KW-0472">Membrane</keyword>
<evidence type="ECO:0008006" key="4">
    <source>
        <dbReference type="Google" id="ProtNLM"/>
    </source>
</evidence>